<reference evidence="5" key="1">
    <citation type="submission" date="2015-05" db="EMBL/GenBank/DDBJ databases">
        <title>Draft genome sequence of 'Candidatus Phytoplasma Pruni' strain CX, a plant pathogenic bacterium.</title>
        <authorList>
            <person name="Lee I.-M."/>
            <person name="Bottner-Parker K.D."/>
            <person name="Shao J."/>
            <person name="Gundersen-Rindal D.E."/>
            <person name="Zhao Y."/>
            <person name="Davis R.E."/>
        </authorList>
    </citation>
    <scope>NUCLEOTIDE SEQUENCE [LARGE SCALE GENOMIC DNA]</scope>
    <source>
        <strain evidence="5">CX</strain>
    </source>
</reference>
<protein>
    <recommendedName>
        <fullName evidence="2 3">Single-stranded DNA-binding protein</fullName>
        <shortName evidence="2">SSB</shortName>
    </recommendedName>
</protein>
<dbReference type="InterPro" id="IPR012340">
    <property type="entry name" value="NA-bd_OB-fold"/>
</dbReference>
<evidence type="ECO:0000256" key="2">
    <source>
        <dbReference type="HAMAP-Rule" id="MF_00984"/>
    </source>
</evidence>
<organism evidence="4 5">
    <name type="scientific">Candidatus Phytoplasma pruni</name>
    <dbReference type="NCBI Taxonomy" id="479893"/>
    <lineage>
        <taxon>Bacteria</taxon>
        <taxon>Bacillati</taxon>
        <taxon>Mycoplasmatota</taxon>
        <taxon>Mollicutes</taxon>
        <taxon>Acholeplasmatales</taxon>
        <taxon>Acholeplasmataceae</taxon>
        <taxon>Candidatus Phytoplasma</taxon>
        <taxon>16SrIII (X-disease group)</taxon>
    </lineage>
</organism>
<dbReference type="HAMAP" id="MF_00984">
    <property type="entry name" value="SSB"/>
    <property type="match status" value="1"/>
</dbReference>
<dbReference type="GO" id="GO:0009295">
    <property type="term" value="C:nucleoid"/>
    <property type="evidence" value="ECO:0007669"/>
    <property type="project" value="TreeGrafter"/>
</dbReference>
<dbReference type="EMBL" id="LHCF01000032">
    <property type="protein sequence ID" value="KOR75231.1"/>
    <property type="molecule type" value="Genomic_DNA"/>
</dbReference>
<comment type="caution">
    <text evidence="2">Lacks conserved residue(s) required for the propagation of feature annotation.</text>
</comment>
<dbReference type="InterPro" id="IPR000424">
    <property type="entry name" value="Primosome_PriB/ssb"/>
</dbReference>
<dbReference type="CDD" id="cd04496">
    <property type="entry name" value="SSB_OBF"/>
    <property type="match status" value="1"/>
</dbReference>
<dbReference type="SUPFAM" id="SSF50249">
    <property type="entry name" value="Nucleic acid-binding proteins"/>
    <property type="match status" value="1"/>
</dbReference>
<dbReference type="Proteomes" id="UP000037386">
    <property type="component" value="Unassembled WGS sequence"/>
</dbReference>
<dbReference type="PROSITE" id="PS50935">
    <property type="entry name" value="SSB"/>
    <property type="match status" value="1"/>
</dbReference>
<comment type="subunit">
    <text evidence="2">Homotetramer.</text>
</comment>
<dbReference type="AlphaFoldDB" id="A0A0M1MZA3"/>
<dbReference type="PATRIC" id="fig|479893.3.peg.632"/>
<dbReference type="Pfam" id="PF00436">
    <property type="entry name" value="SSB"/>
    <property type="match status" value="1"/>
</dbReference>
<dbReference type="NCBIfam" id="TIGR00621">
    <property type="entry name" value="ssb"/>
    <property type="match status" value="1"/>
</dbReference>
<dbReference type="RefSeq" id="WP_053521624.1">
    <property type="nucleotide sequence ID" value="NZ_LHCF01000032.1"/>
</dbReference>
<dbReference type="Gene3D" id="2.40.50.140">
    <property type="entry name" value="Nucleic acid-binding proteins"/>
    <property type="match status" value="1"/>
</dbReference>
<dbReference type="OrthoDB" id="9809878at2"/>
<dbReference type="GO" id="GO:0006260">
    <property type="term" value="P:DNA replication"/>
    <property type="evidence" value="ECO:0007669"/>
    <property type="project" value="InterPro"/>
</dbReference>
<keyword evidence="1 2" id="KW-0238">DNA-binding</keyword>
<proteinExistence type="inferred from homology"/>
<dbReference type="PIRSF" id="PIRSF002070">
    <property type="entry name" value="SSB"/>
    <property type="match status" value="1"/>
</dbReference>
<dbReference type="InterPro" id="IPR011344">
    <property type="entry name" value="ssDNA-bd"/>
</dbReference>
<accession>A0A0M1MZA3</accession>
<evidence type="ECO:0000313" key="4">
    <source>
        <dbReference type="EMBL" id="KOR75231.1"/>
    </source>
</evidence>
<evidence type="ECO:0000256" key="1">
    <source>
        <dbReference type="ARBA" id="ARBA00023125"/>
    </source>
</evidence>
<dbReference type="GO" id="GO:0003697">
    <property type="term" value="F:single-stranded DNA binding"/>
    <property type="evidence" value="ECO:0007669"/>
    <property type="project" value="UniProtKB-UniRule"/>
</dbReference>
<evidence type="ECO:0000256" key="3">
    <source>
        <dbReference type="PIRNR" id="PIRNR002070"/>
    </source>
</evidence>
<evidence type="ECO:0000313" key="5">
    <source>
        <dbReference type="Proteomes" id="UP000037386"/>
    </source>
</evidence>
<name>A0A0M1MZA3_9MOLU</name>
<gene>
    <name evidence="4" type="primary">ssb</name>
    <name evidence="4" type="ORF">CPX_001805</name>
</gene>
<comment type="caution">
    <text evidence="4">The sequence shown here is derived from an EMBL/GenBank/DDBJ whole genome shotgun (WGS) entry which is preliminary data.</text>
</comment>
<dbReference type="PANTHER" id="PTHR10302">
    <property type="entry name" value="SINGLE-STRANDED DNA-BINDING PROTEIN"/>
    <property type="match status" value="1"/>
</dbReference>
<dbReference type="STRING" id="479893.CPX_001805"/>
<sequence>MINKVILVGRITKDPELYFINGNIPLVRFILAVNRNFINNEGDKEADFIRCVVWNKIAENLFKYVVKGSLIGVEGRIKVNVIDKDKEEKKFITEVQCQSIQYLDFKKEK</sequence>
<dbReference type="PANTHER" id="PTHR10302:SF0">
    <property type="entry name" value="SINGLE-STRANDED DNA-BINDING PROTEIN, MITOCHONDRIAL"/>
    <property type="match status" value="1"/>
</dbReference>